<dbReference type="Pfam" id="PF00501">
    <property type="entry name" value="AMP-binding"/>
    <property type="match status" value="1"/>
</dbReference>
<evidence type="ECO:0000256" key="1">
    <source>
        <dbReference type="ARBA" id="ARBA00022450"/>
    </source>
</evidence>
<dbReference type="SUPFAM" id="SSF56801">
    <property type="entry name" value="Acetyl-CoA synthetase-like"/>
    <property type="match status" value="1"/>
</dbReference>
<dbReference type="Gene3D" id="3.40.50.12780">
    <property type="entry name" value="N-terminal domain of ligase-like"/>
    <property type="match status" value="1"/>
</dbReference>
<reference evidence="4" key="1">
    <citation type="submission" date="2012-05" db="EMBL/GenBank/DDBJ databases">
        <title>Investigation of Non-ribosomal Peptide Synthetases (NRPSs) Genes in Terrestrial Streptomyces Strains.</title>
        <authorList>
            <person name="Ince Yilmaz E."/>
        </authorList>
    </citation>
    <scope>NUCLEOTIDE SEQUENCE</scope>
    <source>
        <strain evidence="4">AS25-6</strain>
    </source>
</reference>
<evidence type="ECO:0000256" key="2">
    <source>
        <dbReference type="ARBA" id="ARBA00022553"/>
    </source>
</evidence>
<dbReference type="EMBL" id="JX008793">
    <property type="protein sequence ID" value="AFP49735.1"/>
    <property type="molecule type" value="Genomic_DNA"/>
</dbReference>
<keyword evidence="2" id="KW-0597">Phosphoprotein</keyword>
<dbReference type="InterPro" id="IPR042099">
    <property type="entry name" value="ANL_N_sf"/>
</dbReference>
<accession>J7FW28</accession>
<keyword evidence="1" id="KW-0596">Phosphopantetheine</keyword>
<feature type="non-terminal residue" evidence="4">
    <location>
        <position position="1"/>
    </location>
</feature>
<evidence type="ECO:0000259" key="3">
    <source>
        <dbReference type="Pfam" id="PF00501"/>
    </source>
</evidence>
<feature type="non-terminal residue" evidence="4">
    <location>
        <position position="215"/>
    </location>
</feature>
<protein>
    <submittedName>
        <fullName evidence="4">NRPS</fullName>
    </submittedName>
</protein>
<name>J7FW28_9ACTN</name>
<dbReference type="InterPro" id="IPR000873">
    <property type="entry name" value="AMP-dep_synth/lig_dom"/>
</dbReference>
<dbReference type="AlphaFoldDB" id="J7FW28"/>
<organism evidence="4">
    <name type="scientific">Streptomyces sp. AS25-6</name>
    <dbReference type="NCBI Taxonomy" id="1211509"/>
    <lineage>
        <taxon>Bacteria</taxon>
        <taxon>Bacillati</taxon>
        <taxon>Actinomycetota</taxon>
        <taxon>Actinomycetes</taxon>
        <taxon>Kitasatosporales</taxon>
        <taxon>Streptomycetaceae</taxon>
        <taxon>Streptomyces</taxon>
    </lineage>
</organism>
<gene>
    <name evidence="4" type="primary">nrps</name>
</gene>
<feature type="domain" description="AMP-dependent synthetase/ligase" evidence="3">
    <location>
        <begin position="3"/>
        <end position="192"/>
    </location>
</feature>
<evidence type="ECO:0000313" key="4">
    <source>
        <dbReference type="EMBL" id="AFP49735.1"/>
    </source>
</evidence>
<dbReference type="PANTHER" id="PTHR44845">
    <property type="entry name" value="CARRIER DOMAIN-CONTAINING PROTEIN"/>
    <property type="match status" value="1"/>
</dbReference>
<sequence length="215" mass="23188">RLHAGIINRLAWMQRAFPLAPGNVVLAKTALSFDVCLWELLWPPMTGATVVAARHGRHGDAEYLCDVLDRFAVDTVHFVPAMLGAFLDAATGRRFPSLRRVFTSGERLALSLARQAHAQLGADLHNLYGPTEASIDVTRFTYRPADGRAFVPIGRPIDNTTVRVCDPGGREVPPGVPGELVIEGVGVALGYLGDGSLDAGRFGVDPDSGQRTYRT</sequence>
<dbReference type="PANTHER" id="PTHR44845:SF7">
    <property type="entry name" value="PLIPASTATIN SYNTHASE SUBUNIT D"/>
    <property type="match status" value="1"/>
</dbReference>
<proteinExistence type="predicted"/>